<evidence type="ECO:0000256" key="6">
    <source>
        <dbReference type="RuleBase" id="RU003915"/>
    </source>
</evidence>
<evidence type="ECO:0000256" key="1">
    <source>
        <dbReference type="ARBA" id="ARBA00000971"/>
    </source>
</evidence>
<comment type="catalytic activity">
    <reaction evidence="1 5 6">
        <text>[protein]-peptidylproline (omega=180) = [protein]-peptidylproline (omega=0)</text>
        <dbReference type="Rhea" id="RHEA:16237"/>
        <dbReference type="Rhea" id="RHEA-COMP:10747"/>
        <dbReference type="Rhea" id="RHEA-COMP:10748"/>
        <dbReference type="ChEBI" id="CHEBI:83833"/>
        <dbReference type="ChEBI" id="CHEBI:83834"/>
        <dbReference type="EC" id="5.2.1.8"/>
    </reaction>
</comment>
<dbReference type="Proteomes" id="UP000318413">
    <property type="component" value="Unassembled WGS sequence"/>
</dbReference>
<accession>A0A502CNW0</accession>
<organism evidence="9 10">
    <name type="scientific">Sphingomonas oligophenolica</name>
    <dbReference type="NCBI Taxonomy" id="301154"/>
    <lineage>
        <taxon>Bacteria</taxon>
        <taxon>Pseudomonadati</taxon>
        <taxon>Pseudomonadota</taxon>
        <taxon>Alphaproteobacteria</taxon>
        <taxon>Sphingomonadales</taxon>
        <taxon>Sphingomonadaceae</taxon>
        <taxon>Sphingomonas</taxon>
    </lineage>
</organism>
<reference evidence="9 10" key="1">
    <citation type="journal article" date="2019" name="Environ. Microbiol.">
        <title>Species interactions and distinct microbial communities in high Arctic permafrost affected cryosols are associated with the CH4 and CO2 gas fluxes.</title>
        <authorList>
            <person name="Altshuler I."/>
            <person name="Hamel J."/>
            <person name="Turney S."/>
            <person name="Magnuson E."/>
            <person name="Levesque R."/>
            <person name="Greer C."/>
            <person name="Whyte L.G."/>
        </authorList>
    </citation>
    <scope>NUCLEOTIDE SEQUENCE [LARGE SCALE GENOMIC DNA]</scope>
    <source>
        <strain evidence="9 10">S5.1</strain>
    </source>
</reference>
<protein>
    <recommendedName>
        <fullName evidence="6">Peptidyl-prolyl cis-trans isomerase</fullName>
        <ecNumber evidence="6">5.2.1.8</ecNumber>
    </recommendedName>
</protein>
<dbReference type="EMBL" id="RCZK01000002">
    <property type="protein sequence ID" value="TPG14568.1"/>
    <property type="molecule type" value="Genomic_DNA"/>
</dbReference>
<dbReference type="AlphaFoldDB" id="A0A502CNW0"/>
<dbReference type="OrthoDB" id="9812109at2"/>
<evidence type="ECO:0000313" key="10">
    <source>
        <dbReference type="Proteomes" id="UP000318413"/>
    </source>
</evidence>
<gene>
    <name evidence="9" type="ORF">EAH84_04605</name>
</gene>
<keyword evidence="10" id="KW-1185">Reference proteome</keyword>
<evidence type="ECO:0000256" key="7">
    <source>
        <dbReference type="SAM" id="SignalP"/>
    </source>
</evidence>
<keyword evidence="4 5" id="KW-0413">Isomerase</keyword>
<dbReference type="PANTHER" id="PTHR43811">
    <property type="entry name" value="FKBP-TYPE PEPTIDYL-PROLYL CIS-TRANS ISOMERASE FKPA"/>
    <property type="match status" value="1"/>
</dbReference>
<keyword evidence="7" id="KW-0732">Signal</keyword>
<dbReference type="InterPro" id="IPR046357">
    <property type="entry name" value="PPIase_dom_sf"/>
</dbReference>
<evidence type="ECO:0000313" key="9">
    <source>
        <dbReference type="EMBL" id="TPG14568.1"/>
    </source>
</evidence>
<dbReference type="InterPro" id="IPR001179">
    <property type="entry name" value="PPIase_FKBP_dom"/>
</dbReference>
<sequence>MPFLSQVSSRLVLTAVLPLLAAPVPASAATSRRQKPRAAAPAPVKTENSIIALPLNPVVPAGQRLCSTVAPSGLGSTMLRAGAGAKPGAGDVALVNYIGYLAATGAVFDQGMRSPLPVDGVIRGFAQGLQTMARSGVARFCIPAALGYGAQATGPIPANADLVFQVELLDFKTAAELESMKRAHAAEPAAQKDAPPQP</sequence>
<name>A0A502CNW0_9SPHN</name>
<proteinExistence type="inferred from homology"/>
<dbReference type="Gene3D" id="3.10.50.40">
    <property type="match status" value="1"/>
</dbReference>
<evidence type="ECO:0000259" key="8">
    <source>
        <dbReference type="PROSITE" id="PS50059"/>
    </source>
</evidence>
<dbReference type="EC" id="5.2.1.8" evidence="6"/>
<evidence type="ECO:0000256" key="5">
    <source>
        <dbReference type="PROSITE-ProRule" id="PRU00277"/>
    </source>
</evidence>
<feature type="signal peptide" evidence="7">
    <location>
        <begin position="1"/>
        <end position="28"/>
    </location>
</feature>
<evidence type="ECO:0000256" key="2">
    <source>
        <dbReference type="ARBA" id="ARBA00006577"/>
    </source>
</evidence>
<keyword evidence="3 5" id="KW-0697">Rotamase</keyword>
<dbReference type="GO" id="GO:0003755">
    <property type="term" value="F:peptidyl-prolyl cis-trans isomerase activity"/>
    <property type="evidence" value="ECO:0007669"/>
    <property type="project" value="UniProtKB-UniRule"/>
</dbReference>
<feature type="chain" id="PRO_5021294836" description="Peptidyl-prolyl cis-trans isomerase" evidence="7">
    <location>
        <begin position="29"/>
        <end position="198"/>
    </location>
</feature>
<feature type="domain" description="PPIase FKBP-type" evidence="8">
    <location>
        <begin position="90"/>
        <end position="172"/>
    </location>
</feature>
<dbReference type="SUPFAM" id="SSF54534">
    <property type="entry name" value="FKBP-like"/>
    <property type="match status" value="1"/>
</dbReference>
<dbReference type="PROSITE" id="PS50059">
    <property type="entry name" value="FKBP_PPIASE"/>
    <property type="match status" value="1"/>
</dbReference>
<comment type="similarity">
    <text evidence="2 6">Belongs to the FKBP-type PPIase family.</text>
</comment>
<dbReference type="Pfam" id="PF00254">
    <property type="entry name" value="FKBP_C"/>
    <property type="match status" value="1"/>
</dbReference>
<comment type="caution">
    <text evidence="9">The sequence shown here is derived from an EMBL/GenBank/DDBJ whole genome shotgun (WGS) entry which is preliminary data.</text>
</comment>
<evidence type="ECO:0000256" key="3">
    <source>
        <dbReference type="ARBA" id="ARBA00023110"/>
    </source>
</evidence>
<dbReference type="PANTHER" id="PTHR43811:SF19">
    <property type="entry name" value="39 KDA FK506-BINDING NUCLEAR PROTEIN"/>
    <property type="match status" value="1"/>
</dbReference>
<evidence type="ECO:0000256" key="4">
    <source>
        <dbReference type="ARBA" id="ARBA00023235"/>
    </source>
</evidence>